<feature type="non-terminal residue" evidence="2">
    <location>
        <position position="107"/>
    </location>
</feature>
<dbReference type="EMBL" id="UINC01093594">
    <property type="protein sequence ID" value="SVC48133.1"/>
    <property type="molecule type" value="Genomic_DNA"/>
</dbReference>
<organism evidence="2">
    <name type="scientific">marine metagenome</name>
    <dbReference type="NCBI Taxonomy" id="408172"/>
    <lineage>
        <taxon>unclassified sequences</taxon>
        <taxon>metagenomes</taxon>
        <taxon>ecological metagenomes</taxon>
    </lineage>
</organism>
<dbReference type="Pfam" id="PF11412">
    <property type="entry name" value="DsbD_N"/>
    <property type="match status" value="1"/>
</dbReference>
<dbReference type="PROSITE" id="PS51257">
    <property type="entry name" value="PROKAR_LIPOPROTEIN"/>
    <property type="match status" value="1"/>
</dbReference>
<evidence type="ECO:0000259" key="1">
    <source>
        <dbReference type="Pfam" id="PF11412"/>
    </source>
</evidence>
<dbReference type="InterPro" id="IPR028250">
    <property type="entry name" value="DsbDN"/>
</dbReference>
<proteinExistence type="predicted"/>
<evidence type="ECO:0000313" key="2">
    <source>
        <dbReference type="EMBL" id="SVC48133.1"/>
    </source>
</evidence>
<gene>
    <name evidence="2" type="ORF">METZ01_LOCUS300987</name>
</gene>
<protein>
    <recommendedName>
        <fullName evidence="1">Thiol:disulfide interchange protein DsbD N-terminal domain-containing protein</fullName>
    </recommendedName>
</protein>
<reference evidence="2" key="1">
    <citation type="submission" date="2018-05" db="EMBL/GenBank/DDBJ databases">
        <authorList>
            <person name="Lanie J.A."/>
            <person name="Ng W.-L."/>
            <person name="Kazmierczak K.M."/>
            <person name="Andrzejewski T.M."/>
            <person name="Davidsen T.M."/>
            <person name="Wayne K.J."/>
            <person name="Tettelin H."/>
            <person name="Glass J.I."/>
            <person name="Rusch D."/>
            <person name="Podicherti R."/>
            <person name="Tsui H.-C.T."/>
            <person name="Winkler M.E."/>
        </authorList>
    </citation>
    <scope>NUCLEOTIDE SEQUENCE</scope>
</reference>
<name>A0A382MGL8_9ZZZZ</name>
<accession>A0A382MGL8</accession>
<dbReference type="AlphaFoldDB" id="A0A382MGL8"/>
<feature type="domain" description="Thiol:disulfide interchange protein DsbD N-terminal" evidence="1">
    <location>
        <begin position="36"/>
        <end position="105"/>
    </location>
</feature>
<sequence>MKSCLPSVLVFLATTTVACASSKSVGVRHSLLSEVETIAPGQTFTVALFLDHNESFHTYWMNPGTVGLATSLKWTLPEGFETSPIRWQVPEKVKMVIYDAYGYNSDA</sequence>